<evidence type="ECO:0008006" key="5">
    <source>
        <dbReference type="Google" id="ProtNLM"/>
    </source>
</evidence>
<evidence type="ECO:0000259" key="1">
    <source>
        <dbReference type="PROSITE" id="PS51048"/>
    </source>
</evidence>
<dbReference type="PROSITE" id="PS51048">
    <property type="entry name" value="SGS"/>
    <property type="match status" value="1"/>
</dbReference>
<dbReference type="InterPro" id="IPR008978">
    <property type="entry name" value="HSP20-like_chaperone"/>
</dbReference>
<name>A0A9W7LEY9_9STRA</name>
<reference evidence="4" key="1">
    <citation type="journal article" date="2023" name="Commun. Biol.">
        <title>Genome analysis of Parmales, the sister group of diatoms, reveals the evolutionary specialization of diatoms from phago-mixotrophs to photoautotrophs.</title>
        <authorList>
            <person name="Ban H."/>
            <person name="Sato S."/>
            <person name="Yoshikawa S."/>
            <person name="Yamada K."/>
            <person name="Nakamura Y."/>
            <person name="Ichinomiya M."/>
            <person name="Sato N."/>
            <person name="Blanc-Mathieu R."/>
            <person name="Endo H."/>
            <person name="Kuwata A."/>
            <person name="Ogata H."/>
        </authorList>
    </citation>
    <scope>NUCLEOTIDE SEQUENCE [LARGE SCALE GENOMIC DNA]</scope>
</reference>
<dbReference type="OrthoDB" id="164025at2759"/>
<evidence type="ECO:0000313" key="4">
    <source>
        <dbReference type="Proteomes" id="UP001165065"/>
    </source>
</evidence>
<gene>
    <name evidence="3" type="ORF">TrCOL_g9862</name>
</gene>
<keyword evidence="4" id="KW-1185">Reference proteome</keyword>
<dbReference type="GO" id="GO:0005634">
    <property type="term" value="C:nucleus"/>
    <property type="evidence" value="ECO:0007669"/>
    <property type="project" value="TreeGrafter"/>
</dbReference>
<dbReference type="PROSITE" id="PS51203">
    <property type="entry name" value="CS"/>
    <property type="match status" value="1"/>
</dbReference>
<dbReference type="Pfam" id="PF04969">
    <property type="entry name" value="CS"/>
    <property type="match status" value="1"/>
</dbReference>
<dbReference type="Gene3D" id="2.60.40.790">
    <property type="match status" value="1"/>
</dbReference>
<feature type="domain" description="SGS" evidence="1">
    <location>
        <begin position="178"/>
        <end position="255"/>
    </location>
</feature>
<feature type="domain" description="CS" evidence="2">
    <location>
        <begin position="94"/>
        <end position="197"/>
    </location>
</feature>
<dbReference type="EMBL" id="BRYA01000332">
    <property type="protein sequence ID" value="GMI47142.1"/>
    <property type="molecule type" value="Genomic_DNA"/>
</dbReference>
<dbReference type="InterPro" id="IPR052289">
    <property type="entry name" value="Calcyclin-binding_UBL-bridge"/>
</dbReference>
<dbReference type="Proteomes" id="UP001165065">
    <property type="component" value="Unassembled WGS sequence"/>
</dbReference>
<proteinExistence type="predicted"/>
<accession>A0A9W7LEY9</accession>
<evidence type="ECO:0000313" key="3">
    <source>
        <dbReference type="EMBL" id="GMI47142.1"/>
    </source>
</evidence>
<organism evidence="3 4">
    <name type="scientific">Triparma columacea</name>
    <dbReference type="NCBI Taxonomy" id="722753"/>
    <lineage>
        <taxon>Eukaryota</taxon>
        <taxon>Sar</taxon>
        <taxon>Stramenopiles</taxon>
        <taxon>Ochrophyta</taxon>
        <taxon>Bolidophyceae</taxon>
        <taxon>Parmales</taxon>
        <taxon>Triparmaceae</taxon>
        <taxon>Triparma</taxon>
    </lineage>
</organism>
<protein>
    <recommendedName>
        <fullName evidence="5">Calcyclin-binding protein</fullName>
    </recommendedName>
</protein>
<comment type="caution">
    <text evidence="3">The sequence shown here is derived from an EMBL/GenBank/DDBJ whole genome shotgun (WGS) entry which is preliminary data.</text>
</comment>
<dbReference type="SUPFAM" id="SSF49764">
    <property type="entry name" value="HSP20-like chaperones"/>
    <property type="match status" value="1"/>
</dbReference>
<dbReference type="InterPro" id="IPR007052">
    <property type="entry name" value="CS_dom"/>
</dbReference>
<dbReference type="PANTHER" id="PTHR13164">
    <property type="entry name" value="CALICYLIN BINDING PROTEIN"/>
    <property type="match status" value="1"/>
</dbReference>
<dbReference type="PANTHER" id="PTHR13164:SF3">
    <property type="entry name" value="CALCYCLIN-BINDING PROTEIN"/>
    <property type="match status" value="1"/>
</dbReference>
<sequence>MAFTDLPPELAACLSTLIEELGSPDTHDAAKMKLEHLKVVVEEALSKDALNMPKEVEALTTMSQGVPPVPNSSSNAAVIPTPTSPPPPVPSSSMYVPILTFAFDPGEYNSKSLSIYITAGMENIIDSKDSISCDFTETSFDLKVMGHEGKNFRLFKDNLAHNIDPSKSKYLVKQSKIVIKLAKCKGEFSYDHWESLTAKPGTKKGKKDDPQASIMSLMKDMYDGGDDDMKKMIGESMLKSQRGEKMDMDGMGGDF</sequence>
<dbReference type="AlphaFoldDB" id="A0A9W7LEY9"/>
<evidence type="ECO:0000259" key="2">
    <source>
        <dbReference type="PROSITE" id="PS51203"/>
    </source>
</evidence>
<dbReference type="InterPro" id="IPR007699">
    <property type="entry name" value="SGS_dom"/>
</dbReference>